<dbReference type="InterPro" id="IPR011009">
    <property type="entry name" value="Kinase-like_dom_sf"/>
</dbReference>
<dbReference type="Gene3D" id="1.10.510.10">
    <property type="entry name" value="Transferase(Phosphotransferase) domain 1"/>
    <property type="match status" value="1"/>
</dbReference>
<evidence type="ECO:0000256" key="9">
    <source>
        <dbReference type="SAM" id="MobiDB-lite"/>
    </source>
</evidence>
<dbReference type="PANTHER" id="PTHR24058">
    <property type="entry name" value="DUAL SPECIFICITY PROTEIN KINASE"/>
    <property type="match status" value="1"/>
</dbReference>
<dbReference type="PROSITE" id="PS00108">
    <property type="entry name" value="PROTEIN_KINASE_ST"/>
    <property type="match status" value="1"/>
</dbReference>
<dbReference type="SUPFAM" id="SSF56112">
    <property type="entry name" value="Protein kinase-like (PK-like)"/>
    <property type="match status" value="1"/>
</dbReference>
<dbReference type="Gene3D" id="3.30.200.20">
    <property type="entry name" value="Phosphorylase Kinase, domain 1"/>
    <property type="match status" value="1"/>
</dbReference>
<feature type="compositionally biased region" description="Basic and acidic residues" evidence="9">
    <location>
        <begin position="63"/>
        <end position="73"/>
    </location>
</feature>
<reference evidence="11 12" key="1">
    <citation type="submission" date="2015-09" db="EMBL/GenBank/DDBJ databases">
        <title>Host preference determinants of Valsa canker pathogens revealed by comparative genomics.</title>
        <authorList>
            <person name="Yin Z."/>
            <person name="Huang L."/>
        </authorList>
    </citation>
    <scope>NUCLEOTIDE SEQUENCE [LARGE SCALE GENOMIC DNA]</scope>
    <source>
        <strain evidence="11 12">03-1</strain>
    </source>
</reference>
<evidence type="ECO:0000259" key="10">
    <source>
        <dbReference type="PROSITE" id="PS50011"/>
    </source>
</evidence>
<feature type="compositionally biased region" description="Basic and acidic residues" evidence="9">
    <location>
        <begin position="8"/>
        <end position="19"/>
    </location>
</feature>
<feature type="region of interest" description="Disordered" evidence="9">
    <location>
        <begin position="1"/>
        <end position="292"/>
    </location>
</feature>
<evidence type="ECO:0000256" key="7">
    <source>
        <dbReference type="ARBA" id="ARBA00023596"/>
    </source>
</evidence>
<feature type="region of interest" description="Disordered" evidence="9">
    <location>
        <begin position="324"/>
        <end position="358"/>
    </location>
</feature>
<evidence type="ECO:0000256" key="5">
    <source>
        <dbReference type="ARBA" id="ARBA00022777"/>
    </source>
</evidence>
<evidence type="ECO:0000256" key="6">
    <source>
        <dbReference type="ARBA" id="ARBA00022840"/>
    </source>
</evidence>
<feature type="compositionally biased region" description="Polar residues" evidence="9">
    <location>
        <begin position="258"/>
        <end position="274"/>
    </location>
</feature>
<dbReference type="GO" id="GO:0004674">
    <property type="term" value="F:protein serine/threonine kinase activity"/>
    <property type="evidence" value="ECO:0007669"/>
    <property type="project" value="UniProtKB-KW"/>
</dbReference>
<dbReference type="GO" id="GO:0005524">
    <property type="term" value="F:ATP binding"/>
    <property type="evidence" value="ECO:0007669"/>
    <property type="project" value="UniProtKB-UniRule"/>
</dbReference>
<keyword evidence="4 8" id="KW-0547">Nucleotide-binding</keyword>
<dbReference type="Proteomes" id="UP000283895">
    <property type="component" value="Unassembled WGS sequence"/>
</dbReference>
<evidence type="ECO:0000256" key="3">
    <source>
        <dbReference type="ARBA" id="ARBA00022679"/>
    </source>
</evidence>
<dbReference type="FunFam" id="1.10.510.10:FF:000078">
    <property type="entry name" value="Serine/threonine-protein kinase PRP4 homolog"/>
    <property type="match status" value="1"/>
</dbReference>
<name>A0A423X157_9PEZI</name>
<organism evidence="11 12">
    <name type="scientific">Cytospora schulzeri</name>
    <dbReference type="NCBI Taxonomy" id="448051"/>
    <lineage>
        <taxon>Eukaryota</taxon>
        <taxon>Fungi</taxon>
        <taxon>Dikarya</taxon>
        <taxon>Ascomycota</taxon>
        <taxon>Pezizomycotina</taxon>
        <taxon>Sordariomycetes</taxon>
        <taxon>Sordariomycetidae</taxon>
        <taxon>Diaporthales</taxon>
        <taxon>Cytosporaceae</taxon>
        <taxon>Cytospora</taxon>
    </lineage>
</organism>
<evidence type="ECO:0000256" key="8">
    <source>
        <dbReference type="PROSITE-ProRule" id="PRU10141"/>
    </source>
</evidence>
<dbReference type="InterPro" id="IPR044092">
    <property type="entry name" value="STKc_PRP4"/>
</dbReference>
<feature type="domain" description="Protein kinase" evidence="10">
    <location>
        <begin position="504"/>
        <end position="825"/>
    </location>
</feature>
<dbReference type="GO" id="GO:0045292">
    <property type="term" value="P:mRNA cis splicing, via spliceosome"/>
    <property type="evidence" value="ECO:0007669"/>
    <property type="project" value="InterPro"/>
</dbReference>
<feature type="compositionally biased region" description="Basic and acidic residues" evidence="9">
    <location>
        <begin position="111"/>
        <end position="146"/>
    </location>
</feature>
<dbReference type="SMART" id="SM00220">
    <property type="entry name" value="S_TKc"/>
    <property type="match status" value="1"/>
</dbReference>
<dbReference type="Pfam" id="PF00069">
    <property type="entry name" value="Pkinase"/>
    <property type="match status" value="1"/>
</dbReference>
<dbReference type="PANTHER" id="PTHR24058:SF103">
    <property type="entry name" value="SERINE_THREONINE-PROTEIN KINASE PRP4 HOMOLOG"/>
    <property type="match status" value="1"/>
</dbReference>
<dbReference type="EC" id="2.7.11.1" evidence="1"/>
<feature type="compositionally biased region" description="Basic and acidic residues" evidence="9">
    <location>
        <begin position="201"/>
        <end position="250"/>
    </location>
</feature>
<evidence type="ECO:0000256" key="2">
    <source>
        <dbReference type="ARBA" id="ARBA00022527"/>
    </source>
</evidence>
<evidence type="ECO:0000256" key="1">
    <source>
        <dbReference type="ARBA" id="ARBA00012513"/>
    </source>
</evidence>
<dbReference type="PROSITE" id="PS00107">
    <property type="entry name" value="PROTEIN_KINASE_ATP"/>
    <property type="match status" value="1"/>
</dbReference>
<keyword evidence="5" id="KW-0418">Kinase</keyword>
<dbReference type="PROSITE" id="PS50011">
    <property type="entry name" value="PROTEIN_KINASE_DOM"/>
    <property type="match status" value="1"/>
</dbReference>
<dbReference type="InterPro" id="IPR017441">
    <property type="entry name" value="Protein_kinase_ATP_BS"/>
</dbReference>
<feature type="binding site" evidence="8">
    <location>
        <position position="533"/>
    </location>
    <ligand>
        <name>ATP</name>
        <dbReference type="ChEBI" id="CHEBI:30616"/>
    </ligand>
</feature>
<feature type="region of interest" description="Disordered" evidence="9">
    <location>
        <begin position="374"/>
        <end position="401"/>
    </location>
</feature>
<feature type="compositionally biased region" description="Basic and acidic residues" evidence="9">
    <location>
        <begin position="80"/>
        <end position="104"/>
    </location>
</feature>
<evidence type="ECO:0000313" key="12">
    <source>
        <dbReference type="Proteomes" id="UP000283895"/>
    </source>
</evidence>
<keyword evidence="12" id="KW-1185">Reference proteome</keyword>
<accession>A0A423X157</accession>
<dbReference type="AlphaFoldDB" id="A0A423X157"/>
<dbReference type="InterPro" id="IPR050494">
    <property type="entry name" value="Ser_Thr_dual-spec_kinase"/>
</dbReference>
<protein>
    <recommendedName>
        <fullName evidence="1">non-specific serine/threonine protein kinase</fullName>
        <ecNumber evidence="1">2.7.11.1</ecNumber>
    </recommendedName>
</protein>
<gene>
    <name evidence="11" type="ORF">VMCG_02177</name>
</gene>
<comment type="similarity">
    <text evidence="7">Belongs to the protein kinase superfamily. CMGC Ser/Thr protein kinase family.</text>
</comment>
<comment type="caution">
    <text evidence="11">The sequence shown here is derived from an EMBL/GenBank/DDBJ whole genome shotgun (WGS) entry which is preliminary data.</text>
</comment>
<keyword evidence="2" id="KW-0723">Serine/threonine-protein kinase</keyword>
<dbReference type="EMBL" id="LKEA01000004">
    <property type="protein sequence ID" value="ROW09510.1"/>
    <property type="molecule type" value="Genomic_DNA"/>
</dbReference>
<dbReference type="OrthoDB" id="9332038at2759"/>
<dbReference type="InterPro" id="IPR000719">
    <property type="entry name" value="Prot_kinase_dom"/>
</dbReference>
<sequence length="835" mass="93762">MSSSSDEGEIRENGVEDSKASTLPKLEANGVDRQDRSRNRNPRSPDHGDYPSRQPLSPRGYKRPRDDDRETSHRGGRGSTDPRRFKVHYEDSPPSRSRNGHDDPNPPSSRGRYEDLDRPSSSRYYDPRDRPSGTNRHDDRDHDFRRADKRPRTRSPSPYRSGRGGGNKRNGRGRGDAGRSGRIYSGEQAGFDKNGAQTVKSVRDNTASKRFPDAEAKDFSKDVAKSDQGATDKRMADKTSHLHITYETHPVRIPGQHLNFSSETQDAPTESGQGPDQDWEEPRPLDEEAEIERRRRRREALLRKSRASTPLLVQAVQANKHELATEASSEAMTPQRTPRTPASDVASPAGRAPGSLSPDALAIADDRQLINTHGDIKVDEEDGPSAADYDPTADMREDERRDEMRNGNVGLHGEELREPVAAQDVDEPMTTTEADNAGDDDDFDMFAEDFDEEKLVAPRAVPKAKAPTEDPVALQGGKGGGILDDDDKDGYYKFRPSEILNGRYQIQSGLGKGMFSGVARAVDITNKQLVAIKIMRNNDALKKGGFTEIAILEKLNSADPENKKHIVKFERSFEHKGHLCMAFENLSLNLREVLKKFGNNVGINLHATKAYAYQIFLALAHMRKCSIIHADLKPDNILVNEQRNVLKICDLGTAIDRSDAATAHNEITPYLVSRFYRAPEIILGMPYEYAIDMWSIGCTLYELYTGKILFTGDSNNQMLRAIIEIRGKMSPKLYRRGQLWQMHFDDMGHFVSQERDKILGKTTVRILPVVKPTRDLRTRLMVASSGMDEAEARHLNHFHDLLDRCLAVNPDKRITPSEALKHPFFQEKIGASTRR</sequence>
<proteinExistence type="inferred from homology"/>
<feature type="compositionally biased region" description="Polar residues" evidence="9">
    <location>
        <begin position="326"/>
        <end position="340"/>
    </location>
</feature>
<dbReference type="InterPro" id="IPR008271">
    <property type="entry name" value="Ser/Thr_kinase_AS"/>
</dbReference>
<evidence type="ECO:0000256" key="4">
    <source>
        <dbReference type="ARBA" id="ARBA00022741"/>
    </source>
</evidence>
<keyword evidence="3" id="KW-0808">Transferase</keyword>
<evidence type="ECO:0000313" key="11">
    <source>
        <dbReference type="EMBL" id="ROW09510.1"/>
    </source>
</evidence>
<dbReference type="CDD" id="cd14135">
    <property type="entry name" value="STKc_PRP4"/>
    <property type="match status" value="1"/>
</dbReference>
<feature type="compositionally biased region" description="Basic and acidic residues" evidence="9">
    <location>
        <begin position="30"/>
        <end position="50"/>
    </location>
</feature>
<dbReference type="STRING" id="356882.A0A423X157"/>
<feature type="region of interest" description="Disordered" evidence="9">
    <location>
        <begin position="461"/>
        <end position="480"/>
    </location>
</feature>
<keyword evidence="6 8" id="KW-0067">ATP-binding</keyword>